<gene>
    <name evidence="1" type="ORF">CVP05_06750</name>
</gene>
<dbReference type="RefSeq" id="WP_100288817.1">
    <property type="nucleotide sequence ID" value="NZ_PHHA01000015.1"/>
</dbReference>
<proteinExistence type="predicted"/>
<evidence type="ECO:0000313" key="1">
    <source>
        <dbReference type="EMBL" id="PJG85312.1"/>
    </source>
</evidence>
<comment type="caution">
    <text evidence="1">The sequence shown here is derived from an EMBL/GenBank/DDBJ whole genome shotgun (WGS) entry which is preliminary data.</text>
</comment>
<name>A0A2M8S2E5_9PAST</name>
<dbReference type="AlphaFoldDB" id="A0A2M8S2E5"/>
<dbReference type="OrthoDB" id="1150977at2"/>
<protein>
    <submittedName>
        <fullName evidence="1">Uncharacterized protein</fullName>
    </submittedName>
</protein>
<keyword evidence="2" id="KW-1185">Reference proteome</keyword>
<sequence length="93" mass="11153">MYYKFMPDFFCYCLWRVNEDGSIDNINTKTLNISPSLQHDIKDWEDWYDGIFNQHYPPASNFSSIKEEKVFWETGDKLLERLIDETGMNIKKS</sequence>
<organism evidence="1 2">
    <name type="scientific">Conservatibacter flavescens</name>
    <dbReference type="NCBI Taxonomy" id="28161"/>
    <lineage>
        <taxon>Bacteria</taxon>
        <taxon>Pseudomonadati</taxon>
        <taxon>Pseudomonadota</taxon>
        <taxon>Gammaproteobacteria</taxon>
        <taxon>Pasteurellales</taxon>
        <taxon>Pasteurellaceae</taxon>
        <taxon>Conservatibacter</taxon>
    </lineage>
</organism>
<dbReference type="Proteomes" id="UP000229329">
    <property type="component" value="Unassembled WGS sequence"/>
</dbReference>
<accession>A0A2M8S2E5</accession>
<reference evidence="1 2" key="1">
    <citation type="submission" date="2017-11" db="EMBL/GenBank/DDBJ databases">
        <title>Reclassification of Bisgaard taxon 7 as Conservatibacter flavescens gen. nov., sp. nov.</title>
        <authorList>
            <person name="Christensen H."/>
        </authorList>
    </citation>
    <scope>NUCLEOTIDE SEQUENCE [LARGE SCALE GENOMIC DNA]</scope>
    <source>
        <strain evidence="1 2">7_4</strain>
    </source>
</reference>
<dbReference type="EMBL" id="PHHA01000015">
    <property type="protein sequence ID" value="PJG85312.1"/>
    <property type="molecule type" value="Genomic_DNA"/>
</dbReference>
<evidence type="ECO:0000313" key="2">
    <source>
        <dbReference type="Proteomes" id="UP000229329"/>
    </source>
</evidence>